<dbReference type="Proteomes" id="UP000028194">
    <property type="component" value="Chromosome"/>
</dbReference>
<dbReference type="InterPro" id="IPR050385">
    <property type="entry name" value="Archaeal_FAD_synthase"/>
</dbReference>
<evidence type="ECO:0000313" key="4">
    <source>
        <dbReference type="EMBL" id="AIF83697.1"/>
    </source>
</evidence>
<dbReference type="PANTHER" id="PTHR43793">
    <property type="entry name" value="FAD SYNTHASE"/>
    <property type="match status" value="1"/>
</dbReference>
<dbReference type="eggNOG" id="arCOG03924">
    <property type="taxonomic scope" value="Archaea"/>
</dbReference>
<protein>
    <submittedName>
        <fullName evidence="4">Cytidyltransferase-related enzyme</fullName>
        <ecNumber evidence="4">2.7.7.2</ecNumber>
    </submittedName>
</protein>
<organism evidence="4 5">
    <name type="scientific">Candidatus Nitrososphaera evergladensis SR1</name>
    <dbReference type="NCBI Taxonomy" id="1459636"/>
    <lineage>
        <taxon>Archaea</taxon>
        <taxon>Nitrososphaerota</taxon>
        <taxon>Nitrososphaeria</taxon>
        <taxon>Nitrososphaerales</taxon>
        <taxon>Nitrososphaeraceae</taxon>
        <taxon>Nitrososphaera</taxon>
    </lineage>
</organism>
<dbReference type="EC" id="2.7.7.2" evidence="4"/>
<feature type="domain" description="Cytidyltransferase-like" evidence="3">
    <location>
        <begin position="72"/>
        <end position="200"/>
    </location>
</feature>
<evidence type="ECO:0000256" key="1">
    <source>
        <dbReference type="ARBA" id="ARBA00022679"/>
    </source>
</evidence>
<proteinExistence type="predicted"/>
<dbReference type="KEGG" id="nev:NTE_01636"/>
<dbReference type="RefSeq" id="WP_148700421.1">
    <property type="nucleotide sequence ID" value="NZ_CP007174.1"/>
</dbReference>
<dbReference type="eggNOG" id="arCOG01222">
    <property type="taxonomic scope" value="Archaea"/>
</dbReference>
<dbReference type="InterPro" id="IPR004821">
    <property type="entry name" value="Cyt_trans-like"/>
</dbReference>
<dbReference type="OrthoDB" id="1912at2157"/>
<evidence type="ECO:0000259" key="3">
    <source>
        <dbReference type="Pfam" id="PF01467"/>
    </source>
</evidence>
<name>A0A075MSB8_9ARCH</name>
<dbReference type="STRING" id="1459636.NTE_01636"/>
<dbReference type="EMBL" id="CP007174">
    <property type="protein sequence ID" value="AIF83697.1"/>
    <property type="molecule type" value="Genomic_DNA"/>
</dbReference>
<evidence type="ECO:0000313" key="5">
    <source>
        <dbReference type="Proteomes" id="UP000028194"/>
    </source>
</evidence>
<sequence>MEPEDKSILAAIYASTLDPSVQAYDRLRAKLPVGKKFFEERIKRLAEIGMVEKNSSPPKLTFIGRDALKVVLVGGVFDLIHPGHIHTLKAAKEVGDVLVVVIARTATALKIKKDRKIYHDENLRKELVESLNFVDLALIGREGTLYDTVEFVRPDVIALGYDQAHSEKDVAENCKKRNLNVQVIRLSTPIPGSKSSKIKEELGDTIYGI</sequence>
<dbReference type="InterPro" id="IPR014729">
    <property type="entry name" value="Rossmann-like_a/b/a_fold"/>
</dbReference>
<dbReference type="Gene3D" id="3.40.50.620">
    <property type="entry name" value="HUPs"/>
    <property type="match status" value="1"/>
</dbReference>
<gene>
    <name evidence="4" type="ORF">NTE_01636</name>
</gene>
<evidence type="ECO:0000256" key="2">
    <source>
        <dbReference type="ARBA" id="ARBA00022695"/>
    </source>
</evidence>
<reference evidence="4 5" key="1">
    <citation type="journal article" date="2014" name="PLoS ONE">
        <title>Genome Sequence of Candidatus Nitrososphaera evergladensis from Group I.1b Enriched from Everglades Soil Reveals Novel Genomic Features of the Ammonia-Oxidizing Archaea.</title>
        <authorList>
            <person name="Zhalnina K.V."/>
            <person name="Dias R."/>
            <person name="Leonard M.T."/>
            <person name="Dorr de Quadros P."/>
            <person name="Camargo F.A."/>
            <person name="Drew J.C."/>
            <person name="Farmerie W.G."/>
            <person name="Daroub S.H."/>
            <person name="Triplett E.W."/>
        </authorList>
    </citation>
    <scope>NUCLEOTIDE SEQUENCE [LARGE SCALE GENOMIC DNA]</scope>
    <source>
        <strain evidence="4 5">SR1</strain>
    </source>
</reference>
<dbReference type="Pfam" id="PF01467">
    <property type="entry name" value="CTP_transf_like"/>
    <property type="match status" value="1"/>
</dbReference>
<keyword evidence="2 4" id="KW-0548">Nucleotidyltransferase</keyword>
<dbReference type="HOGENOM" id="CLU_034585_2_1_2"/>
<dbReference type="PANTHER" id="PTHR43793:SF1">
    <property type="entry name" value="FAD SYNTHASE"/>
    <property type="match status" value="1"/>
</dbReference>
<keyword evidence="1 4" id="KW-0808">Transferase</keyword>
<dbReference type="GO" id="GO:0003919">
    <property type="term" value="F:FMN adenylyltransferase activity"/>
    <property type="evidence" value="ECO:0007669"/>
    <property type="project" value="UniProtKB-EC"/>
</dbReference>
<dbReference type="SUPFAM" id="SSF52374">
    <property type="entry name" value="Nucleotidylyl transferase"/>
    <property type="match status" value="1"/>
</dbReference>
<keyword evidence="5" id="KW-1185">Reference proteome</keyword>
<dbReference type="GeneID" id="41597412"/>
<accession>A0A075MSB8</accession>
<dbReference type="AlphaFoldDB" id="A0A075MSB8"/>
<dbReference type="NCBIfam" id="TIGR00125">
    <property type="entry name" value="cyt_tran_rel"/>
    <property type="match status" value="1"/>
</dbReference>